<proteinExistence type="inferred from homology"/>
<comment type="caution">
    <text evidence="11">The sequence shown here is derived from an EMBL/GenBank/DDBJ whole genome shotgun (WGS) entry which is preliminary data.</text>
</comment>
<feature type="transmembrane region" description="Helical" evidence="9">
    <location>
        <begin position="239"/>
        <end position="257"/>
    </location>
</feature>
<feature type="domain" description="CN hydrolase" evidence="10">
    <location>
        <begin position="276"/>
        <end position="593"/>
    </location>
</feature>
<dbReference type="RefSeq" id="WP_346188138.1">
    <property type="nucleotide sequence ID" value="NZ_BAABRL010000004.1"/>
</dbReference>
<evidence type="ECO:0000256" key="1">
    <source>
        <dbReference type="ARBA" id="ARBA00004651"/>
    </source>
</evidence>
<evidence type="ECO:0000256" key="6">
    <source>
        <dbReference type="ARBA" id="ARBA00022989"/>
    </source>
</evidence>
<dbReference type="PROSITE" id="PS50263">
    <property type="entry name" value="CN_HYDROLASE"/>
    <property type="match status" value="1"/>
</dbReference>
<keyword evidence="5 9" id="KW-0812">Transmembrane</keyword>
<dbReference type="PANTHER" id="PTHR38686:SF1">
    <property type="entry name" value="APOLIPOPROTEIN N-ACYLTRANSFERASE"/>
    <property type="match status" value="1"/>
</dbReference>
<dbReference type="InterPro" id="IPR003010">
    <property type="entry name" value="C-N_Hydrolase"/>
</dbReference>
<sequence length="626" mass="69883">MKIIKKLWPLVMAMLSGTMLAACFPGFISESWLVWLWILPLMLALWLGGGEKKRKRYGFGVGFVAGLTFWLINLKWLIAMGELDTVPLGGAMFGWACLSLYLSLYFGFWGMFAASLGNPWRGKRVSDGEKTSSNIEKKLSAKAEKKEASGFTLSLRVLQFSFMNASFWVVLEWLRGWLMTGFGWNGLGVAFYDVLVMAQAADLIGVTGLSFFPVMIGASVLQTGKRMAEELKVGRFKPHWEIGVSMGIIAVTFAYGVNRMSHFSNVPTKDVSVLLVQENIKQQMKWDEMERPKHYDGYEKSTVQALEKLEQENTEAIRKQIESGDEGELVIKQPDLIIYPESSLTQELLFLKDEEGVYLLPENDRLLTSDFMKQGNHHLVFGSNLVRGKEYPNGGIGYDPEANEIYNALAIATPDLKKETVQPAKSIKTYGKNHLVIFGEYIPKLPLLNTIMEMSSGASFGSNFSKGGVTDPIDIKVRGDDLQIIPSVCFEDTVGRLERKFVRTDAPQLMVNITNDGWFGTSEAAMQQMANAKFRTVELRRPMARSANTGVSCVIDMVGSLMNHETGKRNMVEDETGNHFIKGTLFAQAKVPVNPEWTVYAIAGDWFVIACTLLFLALAFVTLKKA</sequence>
<dbReference type="PANTHER" id="PTHR38686">
    <property type="entry name" value="APOLIPOPROTEIN N-ACYLTRANSFERASE"/>
    <property type="match status" value="1"/>
</dbReference>
<dbReference type="InterPro" id="IPR045378">
    <property type="entry name" value="LNT_N"/>
</dbReference>
<dbReference type="Pfam" id="PF20154">
    <property type="entry name" value="LNT_N"/>
    <property type="match status" value="1"/>
</dbReference>
<feature type="transmembrane region" description="Helical" evidence="9">
    <location>
        <begin position="90"/>
        <end position="114"/>
    </location>
</feature>
<evidence type="ECO:0000259" key="10">
    <source>
        <dbReference type="PROSITE" id="PS50263"/>
    </source>
</evidence>
<keyword evidence="7 9" id="KW-0472">Membrane</keyword>
<dbReference type="SUPFAM" id="SSF56317">
    <property type="entry name" value="Carbon-nitrogen hydrolase"/>
    <property type="match status" value="1"/>
</dbReference>
<dbReference type="NCBIfam" id="TIGR00546">
    <property type="entry name" value="lnt"/>
    <property type="match status" value="1"/>
</dbReference>
<evidence type="ECO:0000256" key="4">
    <source>
        <dbReference type="ARBA" id="ARBA00022679"/>
    </source>
</evidence>
<evidence type="ECO:0000256" key="9">
    <source>
        <dbReference type="HAMAP-Rule" id="MF_01148"/>
    </source>
</evidence>
<comment type="catalytic activity">
    <reaction evidence="9">
        <text>N-terminal S-1,2-diacyl-sn-glyceryl-L-cysteinyl-[lipoprotein] + a glycerophospholipid = N-acyl-S-1,2-diacyl-sn-glyceryl-L-cysteinyl-[lipoprotein] + a 2-acyl-sn-glycero-3-phospholipid + H(+)</text>
        <dbReference type="Rhea" id="RHEA:48228"/>
        <dbReference type="Rhea" id="RHEA-COMP:14681"/>
        <dbReference type="Rhea" id="RHEA-COMP:14684"/>
        <dbReference type="ChEBI" id="CHEBI:15378"/>
        <dbReference type="ChEBI" id="CHEBI:136912"/>
        <dbReference type="ChEBI" id="CHEBI:140656"/>
        <dbReference type="ChEBI" id="CHEBI:140657"/>
        <dbReference type="ChEBI" id="CHEBI:140660"/>
        <dbReference type="EC" id="2.3.1.269"/>
    </reaction>
</comment>
<keyword evidence="12" id="KW-1185">Reference proteome</keyword>
<comment type="function">
    <text evidence="9">Catalyzes the phospholipid dependent N-acylation of the N-terminal cysteine of apolipoprotein, the last step in lipoprotein maturation.</text>
</comment>
<protein>
    <recommendedName>
        <fullName evidence="9">Apolipoprotein N-acyltransferase</fullName>
        <shortName evidence="9">ALP N-acyltransferase</shortName>
        <ecNumber evidence="9">2.3.1.269</ecNumber>
    </recommendedName>
</protein>
<dbReference type="EC" id="2.3.1.269" evidence="9"/>
<comment type="pathway">
    <text evidence="9">Protein modification; lipoprotein biosynthesis (N-acyl transfer).</text>
</comment>
<feature type="transmembrane region" description="Helical" evidence="9">
    <location>
        <begin position="7"/>
        <end position="28"/>
    </location>
</feature>
<dbReference type="EMBL" id="BAABRL010000004">
    <property type="protein sequence ID" value="GAA5495320.1"/>
    <property type="molecule type" value="Genomic_DNA"/>
</dbReference>
<comment type="subcellular location">
    <subcellularLocation>
        <location evidence="1 9">Cell membrane</location>
        <topology evidence="1 9">Multi-pass membrane protein</topology>
    </subcellularLocation>
</comment>
<evidence type="ECO:0000256" key="7">
    <source>
        <dbReference type="ARBA" id="ARBA00023136"/>
    </source>
</evidence>
<organism evidence="11 12">
    <name type="scientific">Rubritalea halochordaticola</name>
    <dbReference type="NCBI Taxonomy" id="714537"/>
    <lineage>
        <taxon>Bacteria</taxon>
        <taxon>Pseudomonadati</taxon>
        <taxon>Verrucomicrobiota</taxon>
        <taxon>Verrucomicrobiia</taxon>
        <taxon>Verrucomicrobiales</taxon>
        <taxon>Rubritaleaceae</taxon>
        <taxon>Rubritalea</taxon>
    </lineage>
</organism>
<evidence type="ECO:0000256" key="5">
    <source>
        <dbReference type="ARBA" id="ARBA00022692"/>
    </source>
</evidence>
<feature type="transmembrane region" description="Helical" evidence="9">
    <location>
        <begin position="57"/>
        <end position="78"/>
    </location>
</feature>
<keyword evidence="6 9" id="KW-1133">Transmembrane helix</keyword>
<dbReference type="HAMAP" id="MF_01148">
    <property type="entry name" value="Lnt"/>
    <property type="match status" value="1"/>
</dbReference>
<evidence type="ECO:0000256" key="3">
    <source>
        <dbReference type="ARBA" id="ARBA00022475"/>
    </source>
</evidence>
<feature type="transmembrane region" description="Helical" evidence="9">
    <location>
        <begin position="597"/>
        <end position="623"/>
    </location>
</feature>
<keyword evidence="4 9" id="KW-0808">Transferase</keyword>
<dbReference type="Gene3D" id="3.60.110.10">
    <property type="entry name" value="Carbon-nitrogen hydrolase"/>
    <property type="match status" value="1"/>
</dbReference>
<dbReference type="InterPro" id="IPR004563">
    <property type="entry name" value="Apolipo_AcylTrfase"/>
</dbReference>
<dbReference type="CDD" id="cd07571">
    <property type="entry name" value="ALP_N-acyl_transferase"/>
    <property type="match status" value="1"/>
</dbReference>
<evidence type="ECO:0000256" key="8">
    <source>
        <dbReference type="ARBA" id="ARBA00023315"/>
    </source>
</evidence>
<dbReference type="PROSITE" id="PS51257">
    <property type="entry name" value="PROKAR_LIPOPROTEIN"/>
    <property type="match status" value="1"/>
</dbReference>
<dbReference type="InterPro" id="IPR036526">
    <property type="entry name" value="C-N_Hydrolase_sf"/>
</dbReference>
<dbReference type="Pfam" id="PF00795">
    <property type="entry name" value="CN_hydrolase"/>
    <property type="match status" value="1"/>
</dbReference>
<accession>A0ABP9V015</accession>
<dbReference type="Proteomes" id="UP001424741">
    <property type="component" value="Unassembled WGS sequence"/>
</dbReference>
<evidence type="ECO:0000256" key="2">
    <source>
        <dbReference type="ARBA" id="ARBA00010065"/>
    </source>
</evidence>
<reference evidence="11 12" key="1">
    <citation type="submission" date="2024-02" db="EMBL/GenBank/DDBJ databases">
        <title>Rubritalea halochordaticola NBRC 107102.</title>
        <authorList>
            <person name="Ichikawa N."/>
            <person name="Katano-Makiyama Y."/>
            <person name="Hidaka K."/>
        </authorList>
    </citation>
    <scope>NUCLEOTIDE SEQUENCE [LARGE SCALE GENOMIC DNA]</scope>
    <source>
        <strain evidence="11 12">NBRC 107102</strain>
    </source>
</reference>
<keyword evidence="3 9" id="KW-1003">Cell membrane</keyword>
<gene>
    <name evidence="11" type="primary">lnt_2</name>
    <name evidence="9" type="synonym">lnt</name>
    <name evidence="11" type="ORF">Rhal01_01495</name>
</gene>
<keyword evidence="8 9" id="KW-0012">Acyltransferase</keyword>
<name>A0ABP9V015_9BACT</name>
<feature type="transmembrane region" description="Helical" evidence="9">
    <location>
        <begin position="34"/>
        <end position="50"/>
    </location>
</feature>
<comment type="similarity">
    <text evidence="2 9">Belongs to the CN hydrolase family. Apolipoprotein N-acyltransferase subfamily.</text>
</comment>
<evidence type="ECO:0000313" key="11">
    <source>
        <dbReference type="EMBL" id="GAA5495320.1"/>
    </source>
</evidence>
<feature type="transmembrane region" description="Helical" evidence="9">
    <location>
        <begin position="194"/>
        <end position="218"/>
    </location>
</feature>
<evidence type="ECO:0000313" key="12">
    <source>
        <dbReference type="Proteomes" id="UP001424741"/>
    </source>
</evidence>